<evidence type="ECO:0000256" key="1">
    <source>
        <dbReference type="SAM" id="SignalP"/>
    </source>
</evidence>
<reference evidence="2 3" key="1">
    <citation type="journal article" date="2018" name="Sci. Rep.">
        <title>Genomic signatures of local adaptation to the degree of environmental predictability in rotifers.</title>
        <authorList>
            <person name="Franch-Gras L."/>
            <person name="Hahn C."/>
            <person name="Garcia-Roger E.M."/>
            <person name="Carmona M.J."/>
            <person name="Serra M."/>
            <person name="Gomez A."/>
        </authorList>
    </citation>
    <scope>NUCLEOTIDE SEQUENCE [LARGE SCALE GENOMIC DNA]</scope>
    <source>
        <strain evidence="2">HYR1</strain>
    </source>
</reference>
<comment type="caution">
    <text evidence="2">The sequence shown here is derived from an EMBL/GenBank/DDBJ whole genome shotgun (WGS) entry which is preliminary data.</text>
</comment>
<gene>
    <name evidence="2" type="ORF">BpHYR1_053334</name>
</gene>
<organism evidence="2 3">
    <name type="scientific">Brachionus plicatilis</name>
    <name type="common">Marine rotifer</name>
    <name type="synonym">Brachionus muelleri</name>
    <dbReference type="NCBI Taxonomy" id="10195"/>
    <lineage>
        <taxon>Eukaryota</taxon>
        <taxon>Metazoa</taxon>
        <taxon>Spiralia</taxon>
        <taxon>Gnathifera</taxon>
        <taxon>Rotifera</taxon>
        <taxon>Eurotatoria</taxon>
        <taxon>Monogononta</taxon>
        <taxon>Pseudotrocha</taxon>
        <taxon>Ploima</taxon>
        <taxon>Brachionidae</taxon>
        <taxon>Brachionus</taxon>
    </lineage>
</organism>
<feature type="signal peptide" evidence="1">
    <location>
        <begin position="1"/>
        <end position="20"/>
    </location>
</feature>
<keyword evidence="3" id="KW-1185">Reference proteome</keyword>
<sequence length="60" mass="7072">QYGLRFFLFYFLLQGDSLVAFLELEPCSLSSANNRNLMNHHHRKCLAPKIQLTRVLLHEK</sequence>
<dbReference type="Proteomes" id="UP000276133">
    <property type="component" value="Unassembled WGS sequence"/>
</dbReference>
<feature type="non-terminal residue" evidence="2">
    <location>
        <position position="1"/>
    </location>
</feature>
<name>A0A3M7QNX2_BRAPC</name>
<accession>A0A3M7QNX2</accession>
<evidence type="ECO:0000313" key="3">
    <source>
        <dbReference type="Proteomes" id="UP000276133"/>
    </source>
</evidence>
<dbReference type="AlphaFoldDB" id="A0A3M7QNX2"/>
<keyword evidence="1" id="KW-0732">Signal</keyword>
<proteinExistence type="predicted"/>
<evidence type="ECO:0000313" key="2">
    <source>
        <dbReference type="EMBL" id="RNA12929.1"/>
    </source>
</evidence>
<protein>
    <submittedName>
        <fullName evidence="2">Uncharacterized protein</fullName>
    </submittedName>
</protein>
<dbReference type="EMBL" id="REGN01005559">
    <property type="protein sequence ID" value="RNA12929.1"/>
    <property type="molecule type" value="Genomic_DNA"/>
</dbReference>
<feature type="chain" id="PRO_5017954131" evidence="1">
    <location>
        <begin position="21"/>
        <end position="60"/>
    </location>
</feature>